<feature type="chain" id="PRO_5045992799" evidence="5">
    <location>
        <begin position="30"/>
        <end position="371"/>
    </location>
</feature>
<evidence type="ECO:0000256" key="3">
    <source>
        <dbReference type="ARBA" id="ARBA00023098"/>
    </source>
</evidence>
<dbReference type="EMBL" id="JAGIOH010000001">
    <property type="protein sequence ID" value="MBP2406856.1"/>
    <property type="molecule type" value="Genomic_DNA"/>
</dbReference>
<dbReference type="GeneID" id="91573164"/>
<dbReference type="InterPro" id="IPR029058">
    <property type="entry name" value="AB_hydrolase_fold"/>
</dbReference>
<proteinExistence type="predicted"/>
<keyword evidence="7" id="KW-1185">Reference proteome</keyword>
<evidence type="ECO:0000313" key="6">
    <source>
        <dbReference type="EMBL" id="MBP2406856.1"/>
    </source>
</evidence>
<dbReference type="RefSeq" id="WP_209518206.1">
    <property type="nucleotide sequence ID" value="NZ_JAGIOH010000001.1"/>
</dbReference>
<keyword evidence="5" id="KW-0732">Signal</keyword>
<reference evidence="6 7" key="1">
    <citation type="submission" date="2021-03" db="EMBL/GenBank/DDBJ databases">
        <title>Sequencing the genomes of 1000 actinobacteria strains.</title>
        <authorList>
            <person name="Klenk H.-P."/>
        </authorList>
    </citation>
    <scope>NUCLEOTIDE SEQUENCE [LARGE SCALE GENOMIC DNA]</scope>
    <source>
        <strain evidence="6 7">DSM 41480</strain>
    </source>
</reference>
<sequence>MSRHPLRSAAAACFALLLAVLGGIPSAAAASPPTAPELPSPTGKQLIGTKSLHLVDTTRTDPWKPEAGHRQLMASLWYPALRPSARPAPYASAALSTAIFGTDALAAVRTHATVNAPAAPAARPLVVLSPGFGMSRLTLTTLAEELAGRGYVVAALDHTYEAPVEFPGGRIEPCLICERPDFGRVVPNRVKDIGFLLDRLTRPGTGVRVDATRIAVAGHSIGGASAVELLGTDSRVDAAANLDGDFFTAPPARALKRPVLLFGAQRTKDSVPNANWNERRRHFSGWQRWLDVPTGGHMTFTDVPWIGSRFDLGNRIPADQRDMAFGTLPGDRATPVVRAYVAAFMDRHLRGRPSPLLDRPSAAYPEVRFVK</sequence>
<feature type="signal peptide" evidence="5">
    <location>
        <begin position="1"/>
        <end position="29"/>
    </location>
</feature>
<dbReference type="PANTHER" id="PTHR10272:SF0">
    <property type="entry name" value="PLATELET-ACTIVATING FACTOR ACETYLHYDROLASE"/>
    <property type="match status" value="1"/>
</dbReference>
<gene>
    <name evidence="6" type="ORF">JO379_006325</name>
</gene>
<evidence type="ECO:0000313" key="7">
    <source>
        <dbReference type="Proteomes" id="UP001519291"/>
    </source>
</evidence>
<dbReference type="Gene3D" id="3.40.50.1820">
    <property type="entry name" value="alpha/beta hydrolase"/>
    <property type="match status" value="1"/>
</dbReference>
<organism evidence="6 7">
    <name type="scientific">Streptomyces syringium</name>
    <dbReference type="NCBI Taxonomy" id="76729"/>
    <lineage>
        <taxon>Bacteria</taxon>
        <taxon>Bacillati</taxon>
        <taxon>Actinomycetota</taxon>
        <taxon>Actinomycetes</taxon>
        <taxon>Kitasatosporales</taxon>
        <taxon>Streptomycetaceae</taxon>
        <taxon>Streptomyces</taxon>
    </lineage>
</organism>
<protein>
    <submittedName>
        <fullName evidence="6">Dienelactone hydrolase</fullName>
    </submittedName>
</protein>
<comment type="caution">
    <text evidence="6">The sequence shown here is derived from an EMBL/GenBank/DDBJ whole genome shotgun (WGS) entry which is preliminary data.</text>
</comment>
<dbReference type="GO" id="GO:0016787">
    <property type="term" value="F:hydrolase activity"/>
    <property type="evidence" value="ECO:0007669"/>
    <property type="project" value="UniProtKB-KW"/>
</dbReference>
<keyword evidence="2" id="KW-0442">Lipid degradation</keyword>
<feature type="region of interest" description="Disordered" evidence="4">
    <location>
        <begin position="30"/>
        <end position="50"/>
    </location>
</feature>
<evidence type="ECO:0000256" key="2">
    <source>
        <dbReference type="ARBA" id="ARBA00022963"/>
    </source>
</evidence>
<dbReference type="SUPFAM" id="SSF53474">
    <property type="entry name" value="alpha/beta-Hydrolases"/>
    <property type="match status" value="1"/>
</dbReference>
<name>A0ABS4YDI1_9ACTN</name>
<dbReference type="Pfam" id="PF03403">
    <property type="entry name" value="PAF-AH_p_II"/>
    <property type="match status" value="1"/>
</dbReference>
<dbReference type="PANTHER" id="PTHR10272">
    <property type="entry name" value="PLATELET-ACTIVATING FACTOR ACETYLHYDROLASE"/>
    <property type="match status" value="1"/>
</dbReference>
<keyword evidence="3" id="KW-0443">Lipid metabolism</keyword>
<keyword evidence="1 6" id="KW-0378">Hydrolase</keyword>
<evidence type="ECO:0000256" key="1">
    <source>
        <dbReference type="ARBA" id="ARBA00022801"/>
    </source>
</evidence>
<evidence type="ECO:0000256" key="4">
    <source>
        <dbReference type="SAM" id="MobiDB-lite"/>
    </source>
</evidence>
<accession>A0ABS4YDI1</accession>
<dbReference type="Proteomes" id="UP001519291">
    <property type="component" value="Unassembled WGS sequence"/>
</dbReference>
<evidence type="ECO:0000256" key="5">
    <source>
        <dbReference type="SAM" id="SignalP"/>
    </source>
</evidence>